<dbReference type="Gene3D" id="3.40.50.10810">
    <property type="entry name" value="Tandem AAA-ATPase domain"/>
    <property type="match status" value="1"/>
</dbReference>
<dbReference type="InterPro" id="IPR006935">
    <property type="entry name" value="Helicase/UvrB_N"/>
</dbReference>
<dbReference type="GO" id="GO:0016787">
    <property type="term" value="F:hydrolase activity"/>
    <property type="evidence" value="ECO:0007669"/>
    <property type="project" value="UniProtKB-KW"/>
</dbReference>
<evidence type="ECO:0000259" key="7">
    <source>
        <dbReference type="PROSITE" id="PS51194"/>
    </source>
</evidence>
<dbReference type="InterPro" id="IPR001650">
    <property type="entry name" value="Helicase_C-like"/>
</dbReference>
<keyword evidence="2" id="KW-0378">Hydrolase</keyword>
<name>A0A919PR32_9ACTN</name>
<organism evidence="8 9">
    <name type="scientific">Dactylosporangium siamense</name>
    <dbReference type="NCBI Taxonomy" id="685454"/>
    <lineage>
        <taxon>Bacteria</taxon>
        <taxon>Bacillati</taxon>
        <taxon>Actinomycetota</taxon>
        <taxon>Actinomycetes</taxon>
        <taxon>Micromonosporales</taxon>
        <taxon>Micromonosporaceae</taxon>
        <taxon>Dactylosporangium</taxon>
    </lineage>
</organism>
<dbReference type="InterPro" id="IPR057342">
    <property type="entry name" value="DEXDc_RapA"/>
</dbReference>
<comment type="caution">
    <text evidence="8">The sequence shown here is derived from an EMBL/GenBank/DDBJ whole genome shotgun (WGS) entry which is preliminary data.</text>
</comment>
<feature type="domain" description="Helicase ATP-binding" evidence="6">
    <location>
        <begin position="89"/>
        <end position="262"/>
    </location>
</feature>
<sequence length="1117" mass="126374">MAPMGPDSVLLVYRTEQGALSEQILMRVNEPALEVVEVHRTTFDADATDFKLAAEAMRIRAAAQSDLMLAVTTSDLEPLPHQIEAVYGHLLDKVPLRFLLADDPGAGKTIMAGLYLKELMLRGDLSRCLIVAPGGLVNQWQEELSEKFGLRFAILTADVAAATPPGESVFDDNPRLIARMDHLSRNDTLVEQISHSAFDVVVVDEAHRMSAHYFGKKLQSTRRYRLGQALGKAAQHLLLMTATPHAGKEEDFQLFLALLDPDRFEGKYRKEEHTLGADGLMLRRVKEELLTFAGKPLFPQRIAYTVPYELSELEVELYEAVTEYVRQEWDRVDQLRRAGEVVRGNRVGFALTVLQRRLASSPEAILRSLQRRQARLEQRLNELLTKPAAKERLPEVQLDDILDDELTDTMEDTEEQLVDAATAAQSAEELRFEISVLQGLVDLAAKVRASGTDRKWAELKILLERHAPQKLIIFSEHRDTLTYLVEGISGVLRKKNAVVSIHGAMSRDARRAVQERFTSDAECLVLVATDAAGEGLNLQRAHLMVNYDLPWNPNRIEQRFGRIHRIGQHEMCHLWNLVAVNTREGAVFERLLAKIEEQNAALGGKVFDVLGEAFEGQPLHELLLDAIRRGQDPQVRAHLDQIIDERVGDTAVKLVRERALHHELRSVSDVDNARRDLEEARLLRLQPHYIEGFFRDAFDRAGGRLRGREPGRWEIPSVPQPVRELRTATAPINVRYERICFDRSHMRADGLPPAQLLAPGHPLLDALVQCMIDRYGEALERGTVMVDRLDPTEEPRLLIALHEEIIDGQERTVAKRFQYVELWNDGRSQPSVAPFLDYDAPTAYERELTTDLLHAPWLTGARRTAEHWAASTDLPAWYAHVGETRREQVGRTRGLVRERLSQEIQHWKDEAVRLTNIVLQGGKPTMQPTTAEQRAQDLRRRLTRRMAELDQDAHTQVRPPAVAAVALVVPQGLIDRRAGRREEPVAEYMEDLAAIERRAIRAVVAAEQRLGRVPQVMAHNNPGYDIRSAGEDDQIVHIEVKGRSAGHDSFFVTNREIRAGQNADNYRLALVEVDEHDPAADRVHYVQDPFTDVRVSALVNGVQFKWPQMWSRGTEPN</sequence>
<reference evidence="8" key="1">
    <citation type="submission" date="2021-01" db="EMBL/GenBank/DDBJ databases">
        <title>Whole genome shotgun sequence of Dactylosporangium siamense NBRC 106093.</title>
        <authorList>
            <person name="Komaki H."/>
            <person name="Tamura T."/>
        </authorList>
    </citation>
    <scope>NUCLEOTIDE SEQUENCE</scope>
    <source>
        <strain evidence="8">NBRC 106093</strain>
    </source>
</reference>
<dbReference type="InterPro" id="IPR027417">
    <property type="entry name" value="P-loop_NTPase"/>
</dbReference>
<dbReference type="SMART" id="SM00487">
    <property type="entry name" value="DEXDc"/>
    <property type="match status" value="1"/>
</dbReference>
<dbReference type="PROSITE" id="PS51192">
    <property type="entry name" value="HELICASE_ATP_BIND_1"/>
    <property type="match status" value="1"/>
</dbReference>
<dbReference type="GO" id="GO:0003677">
    <property type="term" value="F:DNA binding"/>
    <property type="evidence" value="ECO:0007669"/>
    <property type="project" value="InterPro"/>
</dbReference>
<keyword evidence="5" id="KW-0175">Coiled coil</keyword>
<dbReference type="PANTHER" id="PTHR45766:SF6">
    <property type="entry name" value="SWI_SNF-RELATED MATRIX-ASSOCIATED ACTIN-DEPENDENT REGULATOR OF CHROMATIN SUBFAMILY A-LIKE PROTEIN 1"/>
    <property type="match status" value="1"/>
</dbReference>
<dbReference type="SUPFAM" id="SSF52540">
    <property type="entry name" value="P-loop containing nucleoside triphosphate hydrolases"/>
    <property type="match status" value="2"/>
</dbReference>
<dbReference type="PROSITE" id="PS51194">
    <property type="entry name" value="HELICASE_CTER"/>
    <property type="match status" value="1"/>
</dbReference>
<keyword evidence="4" id="KW-0067">ATP-binding</keyword>
<keyword evidence="3 8" id="KW-0347">Helicase</keyword>
<gene>
    <name evidence="8" type="ORF">Dsi01nite_048140</name>
</gene>
<dbReference type="SMART" id="SM00490">
    <property type="entry name" value="HELICc"/>
    <property type="match status" value="1"/>
</dbReference>
<dbReference type="Proteomes" id="UP000660611">
    <property type="component" value="Unassembled WGS sequence"/>
</dbReference>
<evidence type="ECO:0000256" key="1">
    <source>
        <dbReference type="ARBA" id="ARBA00022741"/>
    </source>
</evidence>
<evidence type="ECO:0000259" key="6">
    <source>
        <dbReference type="PROSITE" id="PS51192"/>
    </source>
</evidence>
<dbReference type="CDD" id="cd18793">
    <property type="entry name" value="SF2_C_SNF"/>
    <property type="match status" value="1"/>
</dbReference>
<dbReference type="Gene3D" id="3.40.50.300">
    <property type="entry name" value="P-loop containing nucleotide triphosphate hydrolases"/>
    <property type="match status" value="1"/>
</dbReference>
<dbReference type="InterPro" id="IPR049730">
    <property type="entry name" value="SNF2/RAD54-like_C"/>
</dbReference>
<dbReference type="Pfam" id="PF13020">
    <property type="entry name" value="NOV_C"/>
    <property type="match status" value="1"/>
</dbReference>
<dbReference type="Pfam" id="PF04851">
    <property type="entry name" value="ResIII"/>
    <property type="match status" value="1"/>
</dbReference>
<dbReference type="CDD" id="cd18011">
    <property type="entry name" value="DEXDc_RapA"/>
    <property type="match status" value="1"/>
</dbReference>
<accession>A0A919PR32</accession>
<dbReference type="Pfam" id="PF00271">
    <property type="entry name" value="Helicase_C"/>
    <property type="match status" value="1"/>
</dbReference>
<evidence type="ECO:0000313" key="8">
    <source>
        <dbReference type="EMBL" id="GIG46773.1"/>
    </source>
</evidence>
<dbReference type="EMBL" id="BONQ01000077">
    <property type="protein sequence ID" value="GIG46773.1"/>
    <property type="molecule type" value="Genomic_DNA"/>
</dbReference>
<evidence type="ECO:0000256" key="2">
    <source>
        <dbReference type="ARBA" id="ARBA00022801"/>
    </source>
</evidence>
<dbReference type="InterPro" id="IPR024975">
    <property type="entry name" value="NOV_C"/>
</dbReference>
<proteinExistence type="predicted"/>
<evidence type="ECO:0000313" key="9">
    <source>
        <dbReference type="Proteomes" id="UP000660611"/>
    </source>
</evidence>
<evidence type="ECO:0000256" key="4">
    <source>
        <dbReference type="ARBA" id="ARBA00022840"/>
    </source>
</evidence>
<dbReference type="AlphaFoldDB" id="A0A919PR32"/>
<feature type="coiled-coil region" evidence="5">
    <location>
        <begin position="897"/>
        <end position="952"/>
    </location>
</feature>
<dbReference type="PANTHER" id="PTHR45766">
    <property type="entry name" value="DNA ANNEALING HELICASE AND ENDONUCLEASE ZRANB3 FAMILY MEMBER"/>
    <property type="match status" value="1"/>
</dbReference>
<protein>
    <submittedName>
        <fullName evidence="8">Helicase</fullName>
    </submittedName>
</protein>
<feature type="domain" description="Helicase C-terminal" evidence="7">
    <location>
        <begin position="439"/>
        <end position="625"/>
    </location>
</feature>
<keyword evidence="9" id="KW-1185">Reference proteome</keyword>
<dbReference type="InterPro" id="IPR038718">
    <property type="entry name" value="SNF2-like_sf"/>
</dbReference>
<keyword evidence="1" id="KW-0547">Nucleotide-binding</keyword>
<evidence type="ECO:0000256" key="5">
    <source>
        <dbReference type="SAM" id="Coils"/>
    </source>
</evidence>
<dbReference type="InterPro" id="IPR014001">
    <property type="entry name" value="Helicase_ATP-bd"/>
</dbReference>
<dbReference type="GO" id="GO:0004386">
    <property type="term" value="F:helicase activity"/>
    <property type="evidence" value="ECO:0007669"/>
    <property type="project" value="UniProtKB-KW"/>
</dbReference>
<evidence type="ECO:0000256" key="3">
    <source>
        <dbReference type="ARBA" id="ARBA00022806"/>
    </source>
</evidence>
<dbReference type="GO" id="GO:0005524">
    <property type="term" value="F:ATP binding"/>
    <property type="evidence" value="ECO:0007669"/>
    <property type="project" value="InterPro"/>
</dbReference>